<feature type="domain" description="TACO1/YebC-like second and third" evidence="2">
    <location>
        <begin position="114"/>
        <end position="289"/>
    </location>
</feature>
<protein>
    <submittedName>
        <fullName evidence="4">Dpc29 protein</fullName>
    </submittedName>
</protein>
<dbReference type="Proteomes" id="UP001377567">
    <property type="component" value="Unassembled WGS sequence"/>
</dbReference>
<evidence type="ECO:0000256" key="1">
    <source>
        <dbReference type="ARBA" id="ARBA00008724"/>
    </source>
</evidence>
<comment type="similarity">
    <text evidence="1">Belongs to the TACO1 family.</text>
</comment>
<dbReference type="InterPro" id="IPR002876">
    <property type="entry name" value="Transcrip_reg_TACO1-like"/>
</dbReference>
<dbReference type="Pfam" id="PF20772">
    <property type="entry name" value="TACO1_YebC_N"/>
    <property type="match status" value="1"/>
</dbReference>
<dbReference type="PANTHER" id="PTHR12532">
    <property type="entry name" value="TRANSLATIONAL ACTIVATOR OF CYTOCHROME C OXIDASE 1"/>
    <property type="match status" value="1"/>
</dbReference>
<dbReference type="AlphaFoldDB" id="A0AAV5S1U9"/>
<evidence type="ECO:0000313" key="5">
    <source>
        <dbReference type="Proteomes" id="UP001377567"/>
    </source>
</evidence>
<dbReference type="Pfam" id="PF01709">
    <property type="entry name" value="Transcrip_reg"/>
    <property type="match status" value="1"/>
</dbReference>
<dbReference type="InterPro" id="IPR029072">
    <property type="entry name" value="YebC-like"/>
</dbReference>
<dbReference type="InterPro" id="IPR017856">
    <property type="entry name" value="Integrase-like_N"/>
</dbReference>
<dbReference type="InterPro" id="IPR048300">
    <property type="entry name" value="TACO1_YebC-like_2nd/3rd_dom"/>
</dbReference>
<sequence>MMQSGYKMSMCVCRAARRCANAAPLSRGFSTTSLALSGHNKWSTIKHDKMKNDSARNKVINKYVGQITVAAKLRDPRLQSLIDSAMRDNVPKKVIDNALQKAAGSGEAEGSTNIYEGMGPGGVAVVVEAQTDNRNRTVALVRAQFTKAGHNLLPMGGCMHYFDRVGRVLVAAGPDTDVFDVLLGIDGVTDFSEVQEDDGAAEGAIAESQDEEGSPQLYTVLTAPTQTNSVALAIQDAGLEVRDTAIGYEPKASTAVDLAAAPLADTRTALHRLVAALEATDDVTAVYTNEATN</sequence>
<dbReference type="Gene3D" id="3.30.70.980">
    <property type="match status" value="2"/>
</dbReference>
<dbReference type="SUPFAM" id="SSF75625">
    <property type="entry name" value="YebC-like"/>
    <property type="match status" value="1"/>
</dbReference>
<gene>
    <name evidence="4" type="ORF">DAKH74_044550</name>
</gene>
<reference evidence="4 5" key="1">
    <citation type="journal article" date="2023" name="Elife">
        <title>Identification of key yeast species and microbe-microbe interactions impacting larval growth of Drosophila in the wild.</title>
        <authorList>
            <person name="Mure A."/>
            <person name="Sugiura Y."/>
            <person name="Maeda R."/>
            <person name="Honda K."/>
            <person name="Sakurai N."/>
            <person name="Takahashi Y."/>
            <person name="Watada M."/>
            <person name="Katoh T."/>
            <person name="Gotoh A."/>
            <person name="Gotoh Y."/>
            <person name="Taniguchi I."/>
            <person name="Nakamura K."/>
            <person name="Hayashi T."/>
            <person name="Katayama T."/>
            <person name="Uemura T."/>
            <person name="Hattori Y."/>
        </authorList>
    </citation>
    <scope>NUCLEOTIDE SEQUENCE [LARGE SCALE GENOMIC DNA]</scope>
    <source>
        <strain evidence="4 5">KH-74</strain>
    </source>
</reference>
<dbReference type="PANTHER" id="PTHR12532:SF0">
    <property type="entry name" value="TRANSLATIONAL ACTIVATOR OF CYTOCHROME C OXIDASE 1"/>
    <property type="match status" value="1"/>
</dbReference>
<evidence type="ECO:0000259" key="2">
    <source>
        <dbReference type="Pfam" id="PF01709"/>
    </source>
</evidence>
<dbReference type="Gene3D" id="1.10.10.200">
    <property type="match status" value="1"/>
</dbReference>
<dbReference type="GO" id="GO:0005739">
    <property type="term" value="C:mitochondrion"/>
    <property type="evidence" value="ECO:0007669"/>
    <property type="project" value="TreeGrafter"/>
</dbReference>
<comment type="caution">
    <text evidence="4">The sequence shown here is derived from an EMBL/GenBank/DDBJ whole genome shotgun (WGS) entry which is preliminary data.</text>
</comment>
<accession>A0AAV5S1U9</accession>
<feature type="domain" description="TACO1/YebC-like N-terminal" evidence="3">
    <location>
        <begin position="40"/>
        <end position="104"/>
    </location>
</feature>
<dbReference type="InterPro" id="IPR049083">
    <property type="entry name" value="TACO1_YebC_N"/>
</dbReference>
<dbReference type="EMBL" id="BTGD01000016">
    <property type="protein sequence ID" value="GMM57839.1"/>
    <property type="molecule type" value="Genomic_DNA"/>
</dbReference>
<organism evidence="4 5">
    <name type="scientific">Maudiozyma humilis</name>
    <name type="common">Sour dough yeast</name>
    <name type="synonym">Kazachstania humilis</name>
    <dbReference type="NCBI Taxonomy" id="51915"/>
    <lineage>
        <taxon>Eukaryota</taxon>
        <taxon>Fungi</taxon>
        <taxon>Dikarya</taxon>
        <taxon>Ascomycota</taxon>
        <taxon>Saccharomycotina</taxon>
        <taxon>Saccharomycetes</taxon>
        <taxon>Saccharomycetales</taxon>
        <taxon>Saccharomycetaceae</taxon>
        <taxon>Maudiozyma</taxon>
    </lineage>
</organism>
<dbReference type="HAMAP" id="MF_00693">
    <property type="entry name" value="Transcrip_reg_TACO1"/>
    <property type="match status" value="1"/>
</dbReference>
<dbReference type="InterPro" id="IPR026564">
    <property type="entry name" value="Transcrip_reg_TACO1-like_dom3"/>
</dbReference>
<evidence type="ECO:0000259" key="3">
    <source>
        <dbReference type="Pfam" id="PF20772"/>
    </source>
</evidence>
<proteinExistence type="inferred from homology"/>
<name>A0AAV5S1U9_MAUHU</name>
<keyword evidence="5" id="KW-1185">Reference proteome</keyword>
<evidence type="ECO:0000313" key="4">
    <source>
        <dbReference type="EMBL" id="GMM57839.1"/>
    </source>
</evidence>